<reference evidence="2 3" key="1">
    <citation type="submission" date="2023-06" db="EMBL/GenBank/DDBJ databases">
        <authorList>
            <person name="Oyuntsetseg B."/>
            <person name="Kim S.B."/>
        </authorList>
    </citation>
    <scope>NUCLEOTIDE SEQUENCE [LARGE SCALE GENOMIC DNA]</scope>
    <source>
        <strain evidence="2 3">2-2</strain>
    </source>
</reference>
<name>A0ABY8XU87_9PSEU</name>
<gene>
    <name evidence="2" type="ORF">QP939_10595</name>
</gene>
<keyword evidence="3" id="KW-1185">Reference proteome</keyword>
<protein>
    <submittedName>
        <fullName evidence="2">Uncharacterized protein</fullName>
    </submittedName>
</protein>
<feature type="region of interest" description="Disordered" evidence="1">
    <location>
        <begin position="1"/>
        <end position="39"/>
    </location>
</feature>
<evidence type="ECO:0000313" key="2">
    <source>
        <dbReference type="EMBL" id="WIV59037.1"/>
    </source>
</evidence>
<sequence length="110" mass="11548">MNNHDETTHATGRRRLRAHARVDAGSADASGADHHGPVTVDSSALDQFAALLRQAGERGPAVVEGNLGRRLGIALAGLARQPGTGLLPYRLRRLAEAMLAAPLLSDKAPQ</sequence>
<dbReference type="Proteomes" id="UP001227101">
    <property type="component" value="Chromosome"/>
</dbReference>
<evidence type="ECO:0000313" key="3">
    <source>
        <dbReference type="Proteomes" id="UP001227101"/>
    </source>
</evidence>
<evidence type="ECO:0000256" key="1">
    <source>
        <dbReference type="SAM" id="MobiDB-lite"/>
    </source>
</evidence>
<organism evidence="2 3">
    <name type="scientific">Amycolatopsis nalaikhensis</name>
    <dbReference type="NCBI Taxonomy" id="715472"/>
    <lineage>
        <taxon>Bacteria</taxon>
        <taxon>Bacillati</taxon>
        <taxon>Actinomycetota</taxon>
        <taxon>Actinomycetes</taxon>
        <taxon>Pseudonocardiales</taxon>
        <taxon>Pseudonocardiaceae</taxon>
        <taxon>Amycolatopsis</taxon>
    </lineage>
</organism>
<dbReference type="EMBL" id="CP127173">
    <property type="protein sequence ID" value="WIV59037.1"/>
    <property type="molecule type" value="Genomic_DNA"/>
</dbReference>
<dbReference type="RefSeq" id="WP_285456492.1">
    <property type="nucleotide sequence ID" value="NZ_CP127173.1"/>
</dbReference>
<accession>A0ABY8XU87</accession>
<proteinExistence type="predicted"/>